<keyword evidence="2" id="KW-1185">Reference proteome</keyword>
<proteinExistence type="predicted"/>
<organism evidence="1 2">
    <name type="scientific">Hymenobacter wooponensis</name>
    <dbReference type="NCBI Taxonomy" id="1525360"/>
    <lineage>
        <taxon>Bacteria</taxon>
        <taxon>Pseudomonadati</taxon>
        <taxon>Bacteroidota</taxon>
        <taxon>Cytophagia</taxon>
        <taxon>Cytophagales</taxon>
        <taxon>Hymenobacteraceae</taxon>
        <taxon>Hymenobacter</taxon>
    </lineage>
</organism>
<name>A0A4Z0MAM6_9BACT</name>
<gene>
    <name evidence="1" type="ORF">EU557_25075</name>
</gene>
<accession>A0A4Z0MAM6</accession>
<evidence type="ECO:0000313" key="1">
    <source>
        <dbReference type="EMBL" id="TGD76782.1"/>
    </source>
</evidence>
<protein>
    <submittedName>
        <fullName evidence="1">Uncharacterized protein</fullName>
    </submittedName>
</protein>
<dbReference type="AlphaFoldDB" id="A0A4Z0MAM6"/>
<dbReference type="RefSeq" id="WP_135533178.1">
    <property type="nucleotide sequence ID" value="NZ_SRKZ01000013.1"/>
</dbReference>
<dbReference type="Proteomes" id="UP000298284">
    <property type="component" value="Unassembled WGS sequence"/>
</dbReference>
<sequence length="63" mass="6943">MSPEPLHPPLPPIQTAAEYEAAVARFWALVDRPNDLALLLAMREVMRAYEYAHGPDKPAASGE</sequence>
<comment type="caution">
    <text evidence="1">The sequence shown here is derived from an EMBL/GenBank/DDBJ whole genome shotgun (WGS) entry which is preliminary data.</text>
</comment>
<evidence type="ECO:0000313" key="2">
    <source>
        <dbReference type="Proteomes" id="UP000298284"/>
    </source>
</evidence>
<dbReference type="EMBL" id="SRKZ01000013">
    <property type="protein sequence ID" value="TGD76782.1"/>
    <property type="molecule type" value="Genomic_DNA"/>
</dbReference>
<reference evidence="1 2" key="1">
    <citation type="submission" date="2019-04" db="EMBL/GenBank/DDBJ databases">
        <authorList>
            <person name="Feng G."/>
            <person name="Zhang J."/>
            <person name="Zhu H."/>
        </authorList>
    </citation>
    <scope>NUCLEOTIDE SEQUENCE [LARGE SCALE GENOMIC DNA]</scope>
    <source>
        <strain evidence="1 2">JCM 19491</strain>
    </source>
</reference>